<dbReference type="HOGENOM" id="CLU_2370029_0_0_11"/>
<name>A0A0A1DNC6_NOCSI</name>
<dbReference type="EMBL" id="CP009896">
    <property type="protein sequence ID" value="AIY18013.1"/>
    <property type="molecule type" value="Genomic_DNA"/>
</dbReference>
<evidence type="ECO:0000313" key="1">
    <source>
        <dbReference type="EMBL" id="AIY18013.1"/>
    </source>
</evidence>
<reference evidence="1 2" key="1">
    <citation type="journal article" date="2015" name="Genome Announc.">
        <title>Complete Genome Sequence of Steroid-Transforming Nocardioides simplex VKM Ac-2033D.</title>
        <authorList>
            <person name="Shtratnikova V.Y."/>
            <person name="Schelkunov M.I."/>
            <person name="Pekov Y.A."/>
            <person name="Fokina V.V."/>
            <person name="Logacheva M.D."/>
            <person name="Sokolov S.L."/>
            <person name="Bragin E.Y."/>
            <person name="Ashapkin V.V."/>
            <person name="Donova M.V."/>
        </authorList>
    </citation>
    <scope>NUCLEOTIDE SEQUENCE [LARGE SCALE GENOMIC DNA]</scope>
    <source>
        <strain evidence="1 2">VKM Ac-2033D</strain>
    </source>
</reference>
<dbReference type="STRING" id="2045.KR76_16830"/>
<protein>
    <submittedName>
        <fullName evidence="1">Uncharacterized protein</fullName>
    </submittedName>
</protein>
<accession>A0A0A1DNC6</accession>
<organism evidence="1 2">
    <name type="scientific">Nocardioides simplex</name>
    <name type="common">Arthrobacter simplex</name>
    <dbReference type="NCBI Taxonomy" id="2045"/>
    <lineage>
        <taxon>Bacteria</taxon>
        <taxon>Bacillati</taxon>
        <taxon>Actinomycetota</taxon>
        <taxon>Actinomycetes</taxon>
        <taxon>Propionibacteriales</taxon>
        <taxon>Nocardioidaceae</taxon>
        <taxon>Pimelobacter</taxon>
    </lineage>
</organism>
<sequence>MMKINVPFRVRVALYLANVLGTPVVVYLRAKGIIGDLELTLWGAEVAAAFAVAGLNAGTSPDGQWEAFVKRLDERDRRASLLAERANRKAGPRRT</sequence>
<evidence type="ECO:0000313" key="2">
    <source>
        <dbReference type="Proteomes" id="UP000030300"/>
    </source>
</evidence>
<dbReference type="AlphaFoldDB" id="A0A0A1DNC6"/>
<dbReference type="Proteomes" id="UP000030300">
    <property type="component" value="Chromosome"/>
</dbReference>
<keyword evidence="2" id="KW-1185">Reference proteome</keyword>
<gene>
    <name evidence="1" type="ORF">KR76_16830</name>
</gene>
<proteinExistence type="predicted"/>
<dbReference type="KEGG" id="psim:KR76_16830"/>